<feature type="signal peptide" evidence="1">
    <location>
        <begin position="1"/>
        <end position="23"/>
    </location>
</feature>
<feature type="chain" id="PRO_5044691003" description="YWTD domain-containing protein" evidence="1">
    <location>
        <begin position="24"/>
        <end position="330"/>
    </location>
</feature>
<proteinExistence type="predicted"/>
<evidence type="ECO:0000313" key="5">
    <source>
        <dbReference type="Proteomes" id="UP000447873"/>
    </source>
</evidence>
<organism evidence="2 5">
    <name type="scientific">Venturia inaequalis</name>
    <name type="common">Apple scab fungus</name>
    <dbReference type="NCBI Taxonomy" id="5025"/>
    <lineage>
        <taxon>Eukaryota</taxon>
        <taxon>Fungi</taxon>
        <taxon>Dikarya</taxon>
        <taxon>Ascomycota</taxon>
        <taxon>Pezizomycotina</taxon>
        <taxon>Dothideomycetes</taxon>
        <taxon>Pleosporomycetidae</taxon>
        <taxon>Venturiales</taxon>
        <taxon>Venturiaceae</taxon>
        <taxon>Venturia</taxon>
    </lineage>
</organism>
<dbReference type="Proteomes" id="UP000490939">
    <property type="component" value="Unassembled WGS sequence"/>
</dbReference>
<evidence type="ECO:0000256" key="1">
    <source>
        <dbReference type="SAM" id="SignalP"/>
    </source>
</evidence>
<evidence type="ECO:0000313" key="3">
    <source>
        <dbReference type="EMBL" id="KAE9971183.1"/>
    </source>
</evidence>
<keyword evidence="6" id="KW-1185">Reference proteome</keyword>
<dbReference type="SMART" id="SM00135">
    <property type="entry name" value="LY"/>
    <property type="match status" value="5"/>
</dbReference>
<evidence type="ECO:0000313" key="2">
    <source>
        <dbReference type="EMBL" id="KAE9969263.1"/>
    </source>
</evidence>
<dbReference type="InterPro" id="IPR000033">
    <property type="entry name" value="LDLR_classB_rpt"/>
</dbReference>
<gene>
    <name evidence="4" type="ORF">BLS_002429</name>
    <name evidence="3" type="ORF">EG327_009951</name>
    <name evidence="2" type="ORF">EG328_006983</name>
</gene>
<dbReference type="EMBL" id="WNWR01000688">
    <property type="protein sequence ID" value="KAE9971183.1"/>
    <property type="molecule type" value="Genomic_DNA"/>
</dbReference>
<dbReference type="PANTHER" id="PTHR46513">
    <property type="entry name" value="VITELLOGENIN RECEPTOR-LIKE PROTEIN-RELATED-RELATED"/>
    <property type="match status" value="1"/>
</dbReference>
<dbReference type="InterPro" id="IPR050778">
    <property type="entry name" value="Cueball_EGF_LRP_Nidogen"/>
</dbReference>
<dbReference type="Gene3D" id="2.120.10.30">
    <property type="entry name" value="TolB, C-terminal domain"/>
    <property type="match status" value="2"/>
</dbReference>
<dbReference type="EMBL" id="WNWS01000373">
    <property type="protein sequence ID" value="KAE9969263.1"/>
    <property type="molecule type" value="Genomic_DNA"/>
</dbReference>
<reference evidence="2 5" key="1">
    <citation type="submission" date="2018-12" db="EMBL/GenBank/DDBJ databases">
        <title>Venturia inaequalis Genome Resource.</title>
        <authorList>
            <person name="Lichtner F.J."/>
        </authorList>
    </citation>
    <scope>NUCLEOTIDE SEQUENCE [LARGE SCALE GENOMIC DNA]</scope>
    <source>
        <strain evidence="2 5">120213</strain>
        <strain evidence="4">Bline_iso_100314</strain>
        <strain evidence="3 6">DMI_063113</strain>
    </source>
</reference>
<evidence type="ECO:0000313" key="4">
    <source>
        <dbReference type="EMBL" id="KAE9984399.1"/>
    </source>
</evidence>
<dbReference type="EMBL" id="WNWQ01000017">
    <property type="protein sequence ID" value="KAE9984399.1"/>
    <property type="molecule type" value="Genomic_DNA"/>
</dbReference>
<dbReference type="Proteomes" id="UP000433883">
    <property type="component" value="Unassembled WGS sequence"/>
</dbReference>
<evidence type="ECO:0008006" key="7">
    <source>
        <dbReference type="Google" id="ProtNLM"/>
    </source>
</evidence>
<dbReference type="SUPFAM" id="SSF63825">
    <property type="entry name" value="YWTD domain"/>
    <property type="match status" value="2"/>
</dbReference>
<dbReference type="AlphaFoldDB" id="A0A8H3YRH6"/>
<accession>A0A8H3YRH6</accession>
<dbReference type="Proteomes" id="UP000447873">
    <property type="component" value="Unassembled WGS sequence"/>
</dbReference>
<evidence type="ECO:0000313" key="6">
    <source>
        <dbReference type="Proteomes" id="UP000490939"/>
    </source>
</evidence>
<sequence>MIGSVFKAAAALFLLSLPTTISATPVQDASLNAGDSRLYFLDLGGGRIITTRTDGTDLKVVSSGHHSLVDGIAVDKTAGYIYFSNMGTTVRADGSIQRMSLGGGGLTTLVGGGKTHTPKQLTLVDMGAGQKKLYWGDREGMKLMRANVDGSQLETVVDTKGSACKDKECKWVVGVAVDVPGGWVYWTQKGSTSAGEGTLNRAPIAIKDGETPGKRSDIQVLLTGLPEPIDLQWVKETGTIYWTDRGHLENGRSVNRLAVGSAKSKAEITAKMQTIFTGMGDAIGLAVDHAGNKVWATDLGGGLWTSDLEGQGKKKIGSGLGALTGLDFVQ</sequence>
<keyword evidence="1" id="KW-0732">Signal</keyword>
<dbReference type="InterPro" id="IPR011042">
    <property type="entry name" value="6-blade_b-propeller_TolB-like"/>
</dbReference>
<protein>
    <recommendedName>
        <fullName evidence="7">YWTD domain-containing protein</fullName>
    </recommendedName>
</protein>
<comment type="caution">
    <text evidence="2">The sequence shown here is derived from an EMBL/GenBank/DDBJ whole genome shotgun (WGS) entry which is preliminary data.</text>
</comment>
<name>A0A8H3YRH6_VENIN</name>